<keyword evidence="2 7" id="KW-0813">Transport</keyword>
<comment type="similarity">
    <text evidence="7">Belongs to the binding-protein-dependent transport system permease family.</text>
</comment>
<protein>
    <submittedName>
        <fullName evidence="9">Phosphonate ABC transporter, permease protein PhnE</fullName>
    </submittedName>
</protein>
<feature type="transmembrane region" description="Helical" evidence="7">
    <location>
        <begin position="139"/>
        <end position="162"/>
    </location>
</feature>
<evidence type="ECO:0000259" key="8">
    <source>
        <dbReference type="PROSITE" id="PS50928"/>
    </source>
</evidence>
<dbReference type="PROSITE" id="PS50928">
    <property type="entry name" value="ABC_TM1"/>
    <property type="match status" value="1"/>
</dbReference>
<dbReference type="EMBL" id="JBIGIB010000007">
    <property type="protein sequence ID" value="MFG6469039.1"/>
    <property type="molecule type" value="Genomic_DNA"/>
</dbReference>
<evidence type="ECO:0000256" key="2">
    <source>
        <dbReference type="ARBA" id="ARBA00022448"/>
    </source>
</evidence>
<dbReference type="NCBIfam" id="TIGR01097">
    <property type="entry name" value="PhnE"/>
    <property type="match status" value="1"/>
</dbReference>
<dbReference type="RefSeq" id="WP_394387307.1">
    <property type="nucleotide sequence ID" value="NZ_JBIGIB010000007.1"/>
</dbReference>
<keyword evidence="5 7" id="KW-1133">Transmembrane helix</keyword>
<proteinExistence type="inferred from homology"/>
<reference evidence="9 10" key="1">
    <citation type="submission" date="2024-08" db="EMBL/GenBank/DDBJ databases">
        <authorList>
            <person name="Lu H."/>
        </authorList>
    </citation>
    <scope>NUCLEOTIDE SEQUENCE [LARGE SCALE GENOMIC DNA]</scope>
    <source>
        <strain evidence="9 10">BYS87W</strain>
    </source>
</reference>
<dbReference type="InterPro" id="IPR035906">
    <property type="entry name" value="MetI-like_sf"/>
</dbReference>
<dbReference type="SUPFAM" id="SSF161098">
    <property type="entry name" value="MetI-like"/>
    <property type="match status" value="1"/>
</dbReference>
<evidence type="ECO:0000256" key="3">
    <source>
        <dbReference type="ARBA" id="ARBA00022475"/>
    </source>
</evidence>
<feature type="transmembrane region" description="Helical" evidence="7">
    <location>
        <begin position="225"/>
        <end position="247"/>
    </location>
</feature>
<feature type="transmembrane region" description="Helical" evidence="7">
    <location>
        <begin position="32"/>
        <end position="50"/>
    </location>
</feature>
<evidence type="ECO:0000256" key="5">
    <source>
        <dbReference type="ARBA" id="ARBA00022989"/>
    </source>
</evidence>
<feature type="transmembrane region" description="Helical" evidence="7">
    <location>
        <begin position="253"/>
        <end position="273"/>
    </location>
</feature>
<keyword evidence="4 7" id="KW-0812">Transmembrane</keyword>
<keyword evidence="10" id="KW-1185">Reference proteome</keyword>
<feature type="domain" description="ABC transmembrane type-1" evidence="8">
    <location>
        <begin position="90"/>
        <end position="268"/>
    </location>
</feature>
<dbReference type="InterPro" id="IPR005769">
    <property type="entry name" value="PhnE/PtxC"/>
</dbReference>
<name>A0ABW7H490_9BURK</name>
<gene>
    <name evidence="9" type="primary">phnE</name>
    <name evidence="9" type="ORF">ACG01O_20615</name>
</gene>
<evidence type="ECO:0000256" key="6">
    <source>
        <dbReference type="ARBA" id="ARBA00023136"/>
    </source>
</evidence>
<comment type="caution">
    <text evidence="9">The sequence shown here is derived from an EMBL/GenBank/DDBJ whole genome shotgun (WGS) entry which is preliminary data.</text>
</comment>
<keyword evidence="6 7" id="KW-0472">Membrane</keyword>
<dbReference type="Proteomes" id="UP001606303">
    <property type="component" value="Unassembled WGS sequence"/>
</dbReference>
<evidence type="ECO:0000313" key="9">
    <source>
        <dbReference type="EMBL" id="MFG6469039.1"/>
    </source>
</evidence>
<dbReference type="PANTHER" id="PTHR30043:SF1">
    <property type="entry name" value="ABC TRANSPORT SYSTEM PERMEASE PROTEIN P69"/>
    <property type="match status" value="1"/>
</dbReference>
<keyword evidence="3" id="KW-1003">Cell membrane</keyword>
<organism evidence="9 10">
    <name type="scientific">Pelomonas baiyunensis</name>
    <dbReference type="NCBI Taxonomy" id="3299026"/>
    <lineage>
        <taxon>Bacteria</taxon>
        <taxon>Pseudomonadati</taxon>
        <taxon>Pseudomonadota</taxon>
        <taxon>Betaproteobacteria</taxon>
        <taxon>Burkholderiales</taxon>
        <taxon>Sphaerotilaceae</taxon>
        <taxon>Roseateles</taxon>
    </lineage>
</organism>
<evidence type="ECO:0000256" key="4">
    <source>
        <dbReference type="ARBA" id="ARBA00022692"/>
    </source>
</evidence>
<accession>A0ABW7H490</accession>
<evidence type="ECO:0000256" key="1">
    <source>
        <dbReference type="ARBA" id="ARBA00004651"/>
    </source>
</evidence>
<dbReference type="Gene3D" id="1.10.3720.10">
    <property type="entry name" value="MetI-like"/>
    <property type="match status" value="1"/>
</dbReference>
<sequence length="279" mass="29211">MTRHNRPINPAARAANRPYRLPPPLFHARSRAAWLLVGVLVLVAASFASLDLHLASFASGEALASMGRFLAEFVPPDLSAGFVHKVALGAWETLAMSAVGTGMAAVGGLALAVPASRWPGLRGSAVRWLLNALRSVPELVWASLLLIAAGLGPLPGTLALAIHTSGVLGRLFTEALQNAPPGPAAALQIQGAGPWRVLAYATLPQVLPQLLSYTLYRWENNIRAAAVLGVVGAGGLGQLLMFHMGLFQMDKTATVLIAMLGLVACVDGASFGLRRALTR</sequence>
<evidence type="ECO:0000313" key="10">
    <source>
        <dbReference type="Proteomes" id="UP001606303"/>
    </source>
</evidence>
<dbReference type="CDD" id="cd06261">
    <property type="entry name" value="TM_PBP2"/>
    <property type="match status" value="1"/>
</dbReference>
<comment type="subcellular location">
    <subcellularLocation>
        <location evidence="1 7">Cell membrane</location>
        <topology evidence="1 7">Multi-pass membrane protein</topology>
    </subcellularLocation>
</comment>
<dbReference type="InterPro" id="IPR000515">
    <property type="entry name" value="MetI-like"/>
</dbReference>
<evidence type="ECO:0000256" key="7">
    <source>
        <dbReference type="RuleBase" id="RU363032"/>
    </source>
</evidence>
<dbReference type="PANTHER" id="PTHR30043">
    <property type="entry name" value="PHOSPHONATES TRANSPORT SYSTEM PERMEASE PROTEIN"/>
    <property type="match status" value="1"/>
</dbReference>
<dbReference type="Pfam" id="PF00528">
    <property type="entry name" value="BPD_transp_1"/>
    <property type="match status" value="1"/>
</dbReference>